<feature type="domain" description="RRM" evidence="4">
    <location>
        <begin position="721"/>
        <end position="799"/>
    </location>
</feature>
<dbReference type="InterPro" id="IPR035979">
    <property type="entry name" value="RBD_domain_sf"/>
</dbReference>
<dbReference type="InterPro" id="IPR034819">
    <property type="entry name" value="CPEB"/>
</dbReference>
<dbReference type="InterPro" id="IPR038446">
    <property type="entry name" value="CEBP_ZZ_sf"/>
</dbReference>
<dbReference type="GO" id="GO:0043022">
    <property type="term" value="F:ribosome binding"/>
    <property type="evidence" value="ECO:0007669"/>
    <property type="project" value="TreeGrafter"/>
</dbReference>
<evidence type="ECO:0000256" key="3">
    <source>
        <dbReference type="SAM" id="MobiDB-lite"/>
    </source>
</evidence>
<feature type="compositionally biased region" description="Polar residues" evidence="3">
    <location>
        <begin position="270"/>
        <end position="283"/>
    </location>
</feature>
<reference evidence="7" key="1">
    <citation type="submission" date="2017-02" db="UniProtKB">
        <authorList>
            <consortium name="WormBaseParasite"/>
        </authorList>
    </citation>
    <scope>IDENTIFICATION</scope>
</reference>
<reference evidence="5 6" key="2">
    <citation type="submission" date="2018-11" db="EMBL/GenBank/DDBJ databases">
        <authorList>
            <consortium name="Pathogen Informatics"/>
        </authorList>
    </citation>
    <scope>NUCLEOTIDE SEQUENCE [LARGE SCALE GENOMIC DNA]</scope>
</reference>
<feature type="region of interest" description="Disordered" evidence="3">
    <location>
        <begin position="230"/>
        <end position="249"/>
    </location>
</feature>
<evidence type="ECO:0000313" key="7">
    <source>
        <dbReference type="WBParaSite" id="HDID_0000049901-mRNA-1"/>
    </source>
</evidence>
<dbReference type="Gene3D" id="3.30.70.330">
    <property type="match status" value="2"/>
</dbReference>
<dbReference type="EMBL" id="UYSG01000067">
    <property type="protein sequence ID" value="VDL16396.1"/>
    <property type="molecule type" value="Genomic_DNA"/>
</dbReference>
<dbReference type="PANTHER" id="PTHR12566:SF9">
    <property type="entry name" value="CYTOPLASMIC POLYADENYLATION ELEMENT-BINDING PROTEIN 1"/>
    <property type="match status" value="1"/>
</dbReference>
<evidence type="ECO:0000313" key="6">
    <source>
        <dbReference type="Proteomes" id="UP000274504"/>
    </source>
</evidence>
<feature type="domain" description="RRM" evidence="4">
    <location>
        <begin position="598"/>
        <end position="698"/>
    </location>
</feature>
<dbReference type="Gene3D" id="4.10.640.40">
    <property type="entry name" value="Cytoplasmic polyadenylation element-binding protein, ZZ domain"/>
    <property type="match status" value="1"/>
</dbReference>
<evidence type="ECO:0000256" key="1">
    <source>
        <dbReference type="ARBA" id="ARBA00022884"/>
    </source>
</evidence>
<dbReference type="PANTHER" id="PTHR12566">
    <property type="entry name" value="CYTOPLASMIC POLYADENYLATION ELEMENT BINDING PROTEIN CPEB"/>
    <property type="match status" value="1"/>
</dbReference>
<dbReference type="Proteomes" id="UP000274504">
    <property type="component" value="Unassembled WGS sequence"/>
</dbReference>
<dbReference type="InterPro" id="IPR000504">
    <property type="entry name" value="RRM_dom"/>
</dbReference>
<dbReference type="CDD" id="cd12725">
    <property type="entry name" value="RRM2_CPEB1"/>
    <property type="match status" value="1"/>
</dbReference>
<dbReference type="Pfam" id="PF16367">
    <property type="entry name" value="RRM_7"/>
    <property type="match status" value="1"/>
</dbReference>
<organism evidence="7">
    <name type="scientific">Hymenolepis diminuta</name>
    <name type="common">Rat tapeworm</name>
    <dbReference type="NCBI Taxonomy" id="6216"/>
    <lineage>
        <taxon>Eukaryota</taxon>
        <taxon>Metazoa</taxon>
        <taxon>Spiralia</taxon>
        <taxon>Lophotrochozoa</taxon>
        <taxon>Platyhelminthes</taxon>
        <taxon>Cestoda</taxon>
        <taxon>Eucestoda</taxon>
        <taxon>Cyclophyllidea</taxon>
        <taxon>Hymenolepididae</taxon>
        <taxon>Hymenolepis</taxon>
    </lineage>
</organism>
<feature type="region of interest" description="Disordered" evidence="3">
    <location>
        <begin position="56"/>
        <end position="90"/>
    </location>
</feature>
<dbReference type="InterPro" id="IPR032296">
    <property type="entry name" value="CEBP_ZZ"/>
</dbReference>
<feature type="compositionally biased region" description="Basic and acidic residues" evidence="3">
    <location>
        <begin position="299"/>
        <end position="308"/>
    </location>
</feature>
<evidence type="ECO:0000313" key="5">
    <source>
        <dbReference type="EMBL" id="VDL16396.1"/>
    </source>
</evidence>
<feature type="compositionally biased region" description="Basic and acidic residues" evidence="3">
    <location>
        <begin position="61"/>
        <end position="80"/>
    </location>
</feature>
<dbReference type="GO" id="GO:2000766">
    <property type="term" value="P:negative regulation of cytoplasmic translation"/>
    <property type="evidence" value="ECO:0007669"/>
    <property type="project" value="TreeGrafter"/>
</dbReference>
<dbReference type="SMART" id="SM00360">
    <property type="entry name" value="RRM"/>
    <property type="match status" value="2"/>
</dbReference>
<dbReference type="WBParaSite" id="HDID_0000049901-mRNA-1">
    <property type="protein sequence ID" value="HDID_0000049901-mRNA-1"/>
    <property type="gene ID" value="HDID_0000049901"/>
</dbReference>
<dbReference type="CDD" id="cd19757">
    <property type="entry name" value="Bbox1"/>
    <property type="match status" value="1"/>
</dbReference>
<dbReference type="GO" id="GO:0008135">
    <property type="term" value="F:translation factor activity, RNA binding"/>
    <property type="evidence" value="ECO:0007669"/>
    <property type="project" value="TreeGrafter"/>
</dbReference>
<dbReference type="SUPFAM" id="SSF54928">
    <property type="entry name" value="RNA-binding domain, RBD"/>
    <property type="match status" value="1"/>
</dbReference>
<dbReference type="InterPro" id="IPR012677">
    <property type="entry name" value="Nucleotide-bd_a/b_plait_sf"/>
</dbReference>
<dbReference type="PROSITE" id="PS50102">
    <property type="entry name" value="RRM"/>
    <property type="match status" value="2"/>
</dbReference>
<evidence type="ECO:0000256" key="2">
    <source>
        <dbReference type="PROSITE-ProRule" id="PRU00176"/>
    </source>
</evidence>
<feature type="region of interest" description="Disordered" evidence="3">
    <location>
        <begin position="264"/>
        <end position="335"/>
    </location>
</feature>
<sequence>MSSPSTWLKNESARFLLQDPAISLDGSAPCMTRRFETDTVNSCAAGALNSTYRSQQFSNREINERKFNTSEQSDNQRIEARSSQNMQPPLIRSAPDYELFSAYDNEQLNTSLRSTVGRYDQEVRSPSLRDDSLEQPRLQNTTFDTGLHTGYLRNIRQGRNDSLFQSFNHKNIFEASRRSNIESSILAEVQNHSTPLQRISSENNYSSSLNHLNASPVHCSNLTFGSDLSADEFTTPGGGSSSKSGQDRELEENMMQLQQTVFELTDGGSRPTSRSSSLRATDFSSASESLTSSAPVELKASRLNKDLKTPMSPRSNVDSLPERPHFTNRNIPPPVSSAAVDDISTSFGQLDLNNSGNNEIDSCLLLSLLLNLLSNRQTVSNEWGSYGSNTRFNHGSASSNSISTSSILNILAHLDKTQPHLLHVFLRYLEINHSELLQNLCKYAVVKSNFVNGSSGNGSLLSYLGSLFPLEEVKNNSELMDMLATQGAACAARYDSAKSLQSNGYMYSSPMTSRQNSRQSVNFTPDYPISQLYSRSHFNDTPLPSKYPIRPVNFEGDIDRAATMYRNSANSASRKLEPIRTWQGNLPMRNYNSMCFSRKVFLGGVPWDSTSDDLVNAFSQFGNVTVLWPQKDGGYVSHHNGADALSERSTSPKGYCYLLFDNESCVEELLAKCTRDPTNGGEYFKLTSPKFKTKSIQVIPWVISDSQFCPNGSQSNIRNKYTVFVGALHGMITAEALASIMNELFGNVIFAGLDTDKHKYPIGSGRVAFRTEESYMAAVQANFVEIKTSKFVKIIQIDPFLEDSLCDTCKLLPGVYFCRSLECFRYFCPNCWKNWHHSNATNHKPLRRSLKFNQDRN</sequence>
<gene>
    <name evidence="5" type="ORF">HDID_LOCUS500</name>
</gene>
<dbReference type="FunFam" id="3.30.70.330:FF:000054">
    <property type="entry name" value="Cytoplasmic polyadenylation element-binding protein 1"/>
    <property type="match status" value="1"/>
</dbReference>
<dbReference type="OrthoDB" id="10033548at2759"/>
<dbReference type="GO" id="GO:0005737">
    <property type="term" value="C:cytoplasm"/>
    <property type="evidence" value="ECO:0007669"/>
    <property type="project" value="TreeGrafter"/>
</dbReference>
<dbReference type="AlphaFoldDB" id="A0A0R3S8L2"/>
<evidence type="ECO:0000259" key="4">
    <source>
        <dbReference type="PROSITE" id="PS50102"/>
    </source>
</evidence>
<dbReference type="GO" id="GO:0005634">
    <property type="term" value="C:nucleus"/>
    <property type="evidence" value="ECO:0007669"/>
    <property type="project" value="TreeGrafter"/>
</dbReference>
<dbReference type="GO" id="GO:0043005">
    <property type="term" value="C:neuron projection"/>
    <property type="evidence" value="ECO:0007669"/>
    <property type="project" value="TreeGrafter"/>
</dbReference>
<protein>
    <submittedName>
        <fullName evidence="7">RRM domain-containing protein</fullName>
    </submittedName>
</protein>
<dbReference type="STRING" id="6216.A0A0R3S8L2"/>
<name>A0A0R3S8L2_HYMDI</name>
<dbReference type="Pfam" id="PF16366">
    <property type="entry name" value="CEBP_ZZ"/>
    <property type="match status" value="1"/>
</dbReference>
<proteinExistence type="predicted"/>
<dbReference type="GO" id="GO:0000900">
    <property type="term" value="F:mRNA regulatory element binding translation repressor activity"/>
    <property type="evidence" value="ECO:0007669"/>
    <property type="project" value="TreeGrafter"/>
</dbReference>
<keyword evidence="1 2" id="KW-0694">RNA-binding</keyword>
<dbReference type="GO" id="GO:0045202">
    <property type="term" value="C:synapse"/>
    <property type="evidence" value="ECO:0007669"/>
    <property type="project" value="TreeGrafter"/>
</dbReference>
<feature type="compositionally biased region" description="Low complexity" evidence="3">
    <location>
        <begin position="284"/>
        <end position="293"/>
    </location>
</feature>
<accession>A0A0R3S8L2</accession>
<dbReference type="GO" id="GO:0003730">
    <property type="term" value="F:mRNA 3'-UTR binding"/>
    <property type="evidence" value="ECO:0007669"/>
    <property type="project" value="InterPro"/>
</dbReference>